<dbReference type="KEGG" id="haad:MW046_02345"/>
<name>A0A8U0A5V3_9EURY</name>
<evidence type="ECO:0000259" key="1">
    <source>
        <dbReference type="Pfam" id="PF02036"/>
    </source>
</evidence>
<dbReference type="Gene3D" id="3.30.1050.10">
    <property type="entry name" value="SCP2 sterol-binding domain"/>
    <property type="match status" value="1"/>
</dbReference>
<keyword evidence="3" id="KW-1185">Reference proteome</keyword>
<protein>
    <submittedName>
        <fullName evidence="2">SCP2 sterol-binding domain-containing protein</fullName>
    </submittedName>
</protein>
<dbReference type="SUPFAM" id="SSF55718">
    <property type="entry name" value="SCP-like"/>
    <property type="match status" value="1"/>
</dbReference>
<sequence length="188" mass="20245">MTTTDITQRIETVLDAPDDQLAAELPALLDEIEGDIEAVLLDNPALFAQITQRMEAVDIGAFATEHPKTVEQFQGMLWTGMGLLVRASPDVRESITEDISVNFEATDAPMTGHLEVIEDEQTIEGGTVLLDAPDLTIRGPADELVDLITGAVDPTQGGMQQNYQLDGEIQKGTQLAATMGQLTKLLPS</sequence>
<evidence type="ECO:0000313" key="2">
    <source>
        <dbReference type="EMBL" id="UPM43297.1"/>
    </source>
</evidence>
<dbReference type="InterPro" id="IPR036527">
    <property type="entry name" value="SCP2_sterol-bd_dom_sf"/>
</dbReference>
<dbReference type="GeneID" id="71926850"/>
<dbReference type="Pfam" id="PF02036">
    <property type="entry name" value="SCP2"/>
    <property type="match status" value="1"/>
</dbReference>
<reference evidence="2" key="1">
    <citation type="submission" date="2022-04" db="EMBL/GenBank/DDBJ databases">
        <title>Halocatena sp. nov., isolated from a salt lake.</title>
        <authorList>
            <person name="Cui H.-L."/>
        </authorList>
    </citation>
    <scope>NUCLEOTIDE SEQUENCE</scope>
    <source>
        <strain evidence="2">AD-1</strain>
    </source>
</reference>
<feature type="domain" description="SCP2" evidence="1">
    <location>
        <begin position="131"/>
        <end position="179"/>
    </location>
</feature>
<dbReference type="EMBL" id="CP096019">
    <property type="protein sequence ID" value="UPM43297.1"/>
    <property type="molecule type" value="Genomic_DNA"/>
</dbReference>
<proteinExistence type="predicted"/>
<dbReference type="Proteomes" id="UP000831768">
    <property type="component" value="Chromosome"/>
</dbReference>
<accession>A0A8U0A5V3</accession>
<evidence type="ECO:0000313" key="3">
    <source>
        <dbReference type="Proteomes" id="UP000831768"/>
    </source>
</evidence>
<dbReference type="AlphaFoldDB" id="A0A8U0A5V3"/>
<gene>
    <name evidence="2" type="ORF">MW046_02345</name>
</gene>
<dbReference type="InterPro" id="IPR003033">
    <property type="entry name" value="SCP2_sterol-bd_dom"/>
</dbReference>
<dbReference type="RefSeq" id="WP_247993964.1">
    <property type="nucleotide sequence ID" value="NZ_CP096019.1"/>
</dbReference>
<organism evidence="2 3">
    <name type="scientific">Halocatena salina</name>
    <dbReference type="NCBI Taxonomy" id="2934340"/>
    <lineage>
        <taxon>Archaea</taxon>
        <taxon>Methanobacteriati</taxon>
        <taxon>Methanobacteriota</taxon>
        <taxon>Stenosarchaea group</taxon>
        <taxon>Halobacteria</taxon>
        <taxon>Halobacteriales</taxon>
        <taxon>Natronomonadaceae</taxon>
        <taxon>Halocatena</taxon>
    </lineage>
</organism>